<evidence type="ECO:0000256" key="1">
    <source>
        <dbReference type="SAM" id="MobiDB-lite"/>
    </source>
</evidence>
<gene>
    <name evidence="2" type="ORF">KUDE01_008383</name>
</gene>
<comment type="caution">
    <text evidence="2">The sequence shown here is derived from an EMBL/GenBank/DDBJ whole genome shotgun (WGS) entry which is preliminary data.</text>
</comment>
<dbReference type="AlphaFoldDB" id="A0AAD9F955"/>
<evidence type="ECO:0000313" key="3">
    <source>
        <dbReference type="Proteomes" id="UP001228049"/>
    </source>
</evidence>
<keyword evidence="3" id="KW-1185">Reference proteome</keyword>
<feature type="region of interest" description="Disordered" evidence="1">
    <location>
        <begin position="115"/>
        <end position="167"/>
    </location>
</feature>
<name>A0AAD9F955_DISEL</name>
<reference evidence="2" key="1">
    <citation type="submission" date="2023-04" db="EMBL/GenBank/DDBJ databases">
        <title>Chromosome-level genome of Chaenocephalus aceratus.</title>
        <authorList>
            <person name="Park H."/>
        </authorList>
    </citation>
    <scope>NUCLEOTIDE SEQUENCE</scope>
    <source>
        <strain evidence="2">DE</strain>
        <tissue evidence="2">Muscle</tissue>
    </source>
</reference>
<sequence length="167" mass="19341">MVYYYTQYFISGLVWRRSHEEEEEEEEEEEGRSCRGTYVSQCEMRKHLDLEQTTTVQSHNQRVMEEFKNIPPKSILYSLPLLVTGKFYLLLNFRADACHRALEVIKMSSEGLPLEQRPQAPHHLLLSGVTGERRGKRRGGGEEEEGRQGEDVLQREANGGDGERQAR</sequence>
<organism evidence="2 3">
    <name type="scientific">Dissostichus eleginoides</name>
    <name type="common">Patagonian toothfish</name>
    <name type="synonym">Dissostichus amissus</name>
    <dbReference type="NCBI Taxonomy" id="100907"/>
    <lineage>
        <taxon>Eukaryota</taxon>
        <taxon>Metazoa</taxon>
        <taxon>Chordata</taxon>
        <taxon>Craniata</taxon>
        <taxon>Vertebrata</taxon>
        <taxon>Euteleostomi</taxon>
        <taxon>Actinopterygii</taxon>
        <taxon>Neopterygii</taxon>
        <taxon>Teleostei</taxon>
        <taxon>Neoteleostei</taxon>
        <taxon>Acanthomorphata</taxon>
        <taxon>Eupercaria</taxon>
        <taxon>Perciformes</taxon>
        <taxon>Notothenioidei</taxon>
        <taxon>Nototheniidae</taxon>
        <taxon>Dissostichus</taxon>
    </lineage>
</organism>
<dbReference type="Proteomes" id="UP001228049">
    <property type="component" value="Unassembled WGS sequence"/>
</dbReference>
<protein>
    <submittedName>
        <fullName evidence="2">Voltage-dependent L-type calcium channel subunit alpha-1C</fullName>
    </submittedName>
</protein>
<dbReference type="EMBL" id="JASDAP010000013">
    <property type="protein sequence ID" value="KAK1893314.1"/>
    <property type="molecule type" value="Genomic_DNA"/>
</dbReference>
<proteinExistence type="predicted"/>
<evidence type="ECO:0000313" key="2">
    <source>
        <dbReference type="EMBL" id="KAK1893314.1"/>
    </source>
</evidence>
<accession>A0AAD9F955</accession>